<name>A0A6J4I037_9ACTN</name>
<reference evidence="2" key="1">
    <citation type="submission" date="2020-02" db="EMBL/GenBank/DDBJ databases">
        <authorList>
            <person name="Meier V. D."/>
        </authorList>
    </citation>
    <scope>NUCLEOTIDE SEQUENCE</scope>
    <source>
        <strain evidence="2">AVDCRST_MAG41</strain>
    </source>
</reference>
<organism evidence="2">
    <name type="scientific">uncultured Mycobacteriales bacterium</name>
    <dbReference type="NCBI Taxonomy" id="581187"/>
    <lineage>
        <taxon>Bacteria</taxon>
        <taxon>Bacillati</taxon>
        <taxon>Actinomycetota</taxon>
        <taxon>Actinomycetes</taxon>
        <taxon>Mycobacteriales</taxon>
        <taxon>environmental samples</taxon>
    </lineage>
</organism>
<dbReference type="EMBL" id="CADCTP010000126">
    <property type="protein sequence ID" value="CAA9238907.1"/>
    <property type="molecule type" value="Genomic_DNA"/>
</dbReference>
<evidence type="ECO:0000256" key="1">
    <source>
        <dbReference type="SAM" id="MobiDB-lite"/>
    </source>
</evidence>
<feature type="compositionally biased region" description="Low complexity" evidence="1">
    <location>
        <begin position="132"/>
        <end position="146"/>
    </location>
</feature>
<feature type="compositionally biased region" description="Basic residues" evidence="1">
    <location>
        <begin position="221"/>
        <end position="231"/>
    </location>
</feature>
<proteinExistence type="predicted"/>
<feature type="compositionally biased region" description="Basic residues" evidence="1">
    <location>
        <begin position="200"/>
        <end position="213"/>
    </location>
</feature>
<dbReference type="GO" id="GO:0033961">
    <property type="term" value="F:cis-stilbene-oxide hydrolase activity"/>
    <property type="evidence" value="ECO:0007669"/>
    <property type="project" value="UniProtKB-EC"/>
</dbReference>
<evidence type="ECO:0000313" key="2">
    <source>
        <dbReference type="EMBL" id="CAA9238907.1"/>
    </source>
</evidence>
<feature type="compositionally biased region" description="Low complexity" evidence="1">
    <location>
        <begin position="42"/>
        <end position="63"/>
    </location>
</feature>
<gene>
    <name evidence="2" type="ORF">AVDCRST_MAG41-1300</name>
</gene>
<feature type="region of interest" description="Disordered" evidence="1">
    <location>
        <begin position="1"/>
        <end position="263"/>
    </location>
</feature>
<protein>
    <submittedName>
        <fullName evidence="2">Epoxide hydrolase</fullName>
        <ecNumber evidence="2">3.3.2.9</ecNumber>
    </submittedName>
</protein>
<feature type="compositionally biased region" description="Basic and acidic residues" evidence="1">
    <location>
        <begin position="72"/>
        <end position="81"/>
    </location>
</feature>
<dbReference type="AlphaFoldDB" id="A0A6J4I037"/>
<sequence>ARHTPRGRPDRAAGPAAARLPAVRRVLGPGVARPGRGRLPGDDPGPARLLPRPAADPALRLPAGGAGGGRGGADRRTDAPGRARLGGRGRLGAGDAPAGVAAQPHRDLRPAPGGDGEVAGDQRTGPAERVRAGLPAAAAAGAAAAGRQRRGAAEDAARHRPRRRRHRGVRDPDAGTGRAHRGPELVPRAAVLPHPGPPGHRPHPVRLGCPRRRPQPEGRRDHRRPRHRTVRVRAADPGRALDPGAARRRAARPAAAAPAPQQL</sequence>
<dbReference type="EC" id="3.3.2.9" evidence="2"/>
<feature type="compositionally biased region" description="Low complexity" evidence="1">
    <location>
        <begin position="252"/>
        <end position="263"/>
    </location>
</feature>
<keyword evidence="2" id="KW-0378">Hydrolase</keyword>
<feature type="non-terminal residue" evidence="2">
    <location>
        <position position="1"/>
    </location>
</feature>
<feature type="non-terminal residue" evidence="2">
    <location>
        <position position="263"/>
    </location>
</feature>
<accession>A0A6J4I037</accession>
<feature type="compositionally biased region" description="Basic residues" evidence="1">
    <location>
        <begin position="159"/>
        <end position="168"/>
    </location>
</feature>
<feature type="compositionally biased region" description="Low complexity" evidence="1">
    <location>
        <begin position="12"/>
        <end position="27"/>
    </location>
</feature>